<keyword evidence="1" id="KW-1133">Transmembrane helix</keyword>
<feature type="transmembrane region" description="Helical" evidence="1">
    <location>
        <begin position="6"/>
        <end position="24"/>
    </location>
</feature>
<evidence type="ECO:0000313" key="2">
    <source>
        <dbReference type="EMBL" id="SFQ62066.1"/>
    </source>
</evidence>
<accession>A0A1I6A037</accession>
<organism evidence="2 3">
    <name type="scientific">Roseivivax halotolerans</name>
    <dbReference type="NCBI Taxonomy" id="93684"/>
    <lineage>
        <taxon>Bacteria</taxon>
        <taxon>Pseudomonadati</taxon>
        <taxon>Pseudomonadota</taxon>
        <taxon>Alphaproteobacteria</taxon>
        <taxon>Rhodobacterales</taxon>
        <taxon>Roseobacteraceae</taxon>
        <taxon>Roseivivax</taxon>
    </lineage>
</organism>
<proteinExistence type="predicted"/>
<keyword evidence="3" id="KW-1185">Reference proteome</keyword>
<reference evidence="3" key="1">
    <citation type="submission" date="2016-10" db="EMBL/GenBank/DDBJ databases">
        <authorList>
            <person name="Varghese N."/>
            <person name="Submissions S."/>
        </authorList>
    </citation>
    <scope>NUCLEOTIDE SEQUENCE [LARGE SCALE GENOMIC DNA]</scope>
    <source>
        <strain evidence="3">JCM 10271</strain>
    </source>
</reference>
<keyword evidence="1" id="KW-0472">Membrane</keyword>
<name>A0A1I6A037_9RHOB</name>
<dbReference type="Proteomes" id="UP000243106">
    <property type="component" value="Unassembled WGS sequence"/>
</dbReference>
<evidence type="ECO:0000256" key="1">
    <source>
        <dbReference type="SAM" id="Phobius"/>
    </source>
</evidence>
<gene>
    <name evidence="2" type="ORF">SAMN05421853_11393</name>
</gene>
<evidence type="ECO:0000313" key="3">
    <source>
        <dbReference type="Proteomes" id="UP000243106"/>
    </source>
</evidence>
<protein>
    <submittedName>
        <fullName evidence="2">Uncharacterized protein</fullName>
    </submittedName>
</protein>
<dbReference type="AlphaFoldDB" id="A0A1I6A037"/>
<dbReference type="STRING" id="93684.SAMN05421853_11393"/>
<keyword evidence="1" id="KW-0812">Transmembrane</keyword>
<dbReference type="EMBL" id="FOXV01000013">
    <property type="protein sequence ID" value="SFQ62066.1"/>
    <property type="molecule type" value="Genomic_DNA"/>
</dbReference>
<sequence length="36" mass="4177">MTQTFILGLVALSFVTAIIYALTGRKRDRDYDQRSR</sequence>